<keyword evidence="3 7" id="KW-0812">Transmembrane</keyword>
<evidence type="ECO:0000256" key="4">
    <source>
        <dbReference type="ARBA" id="ARBA00022989"/>
    </source>
</evidence>
<feature type="transmembrane region" description="Helical" evidence="7">
    <location>
        <begin position="384"/>
        <end position="404"/>
    </location>
</feature>
<gene>
    <name evidence="9" type="ORF">D6T64_15355</name>
</gene>
<dbReference type="AlphaFoldDB" id="A0A3A5MJC0"/>
<evidence type="ECO:0000256" key="1">
    <source>
        <dbReference type="ARBA" id="ARBA00004651"/>
    </source>
</evidence>
<feature type="non-terminal residue" evidence="9">
    <location>
        <position position="426"/>
    </location>
</feature>
<dbReference type="GO" id="GO:0005886">
    <property type="term" value="C:plasma membrane"/>
    <property type="evidence" value="ECO:0007669"/>
    <property type="project" value="UniProtKB-SubCell"/>
</dbReference>
<dbReference type="PANTHER" id="PTHR30572:SF4">
    <property type="entry name" value="ABC TRANSPORTER PERMEASE YTRF"/>
    <property type="match status" value="1"/>
</dbReference>
<reference evidence="9 10" key="1">
    <citation type="submission" date="2018-09" db="EMBL/GenBank/DDBJ databases">
        <title>Novel species of Cryobacterium.</title>
        <authorList>
            <person name="Liu Q."/>
            <person name="Xin Y.-H."/>
        </authorList>
    </citation>
    <scope>NUCLEOTIDE SEQUENCE [LARGE SCALE GENOMIC DNA]</scope>
    <source>
        <strain evidence="9 10">Hh39</strain>
    </source>
</reference>
<dbReference type="EMBL" id="QZVS01000091">
    <property type="protein sequence ID" value="RJT87138.1"/>
    <property type="molecule type" value="Genomic_DNA"/>
</dbReference>
<dbReference type="RefSeq" id="WP_147364587.1">
    <property type="nucleotide sequence ID" value="NZ_QZVS01000091.1"/>
</dbReference>
<evidence type="ECO:0000313" key="10">
    <source>
        <dbReference type="Proteomes" id="UP000272015"/>
    </source>
</evidence>
<evidence type="ECO:0000256" key="7">
    <source>
        <dbReference type="SAM" id="Phobius"/>
    </source>
</evidence>
<evidence type="ECO:0000256" key="3">
    <source>
        <dbReference type="ARBA" id="ARBA00022692"/>
    </source>
</evidence>
<feature type="transmembrane region" description="Helical" evidence="7">
    <location>
        <begin position="31"/>
        <end position="53"/>
    </location>
</feature>
<feature type="domain" description="ABC3 transporter permease C-terminal" evidence="8">
    <location>
        <begin position="295"/>
        <end position="412"/>
    </location>
</feature>
<keyword evidence="4 7" id="KW-1133">Transmembrane helix</keyword>
<comment type="caution">
    <text evidence="9">The sequence shown here is derived from an EMBL/GenBank/DDBJ whole genome shotgun (WGS) entry which is preliminary data.</text>
</comment>
<name>A0A3A5MJC0_9MICO</name>
<accession>A0A3A5MJC0</accession>
<sequence>MTVSLTGGRSGGTRIAFRIARRMAGQSRGRSALIALLVAIPVLGLVGITTVVASNEATPAERAVLELGATEARISIVTVPTADFSQDPLDDRFFRYGYAEDAEQSLNAVPVSAESLFPFDTRLLSIRSTDVVAETKDGLGSFPAVQGQPWDPAFAGKWDVTAGTAPTADDEIMVTAATLDRLGAGIGGTATLTAPNAGSFTIVGTISSSSLDDDAVAFYGLPGAFDGILPGASDWMTQWYLPDTPLSWSQVEELNPHGVSVLSRSVLLDPPPAGSVSFDSGGSSPDFLVIFIALLGGFALFEVALLAGAAFTVGARTQQRTLATLASVGGDRRMLFRVMSFGGVILGSVGAVVGTLLGLGGAWIFLGVWAHGNASRYPGFHVDLVSLLVIAAFAVLAGWCAAAVPARAAGRIDVLAALRGAQRPPR</sequence>
<dbReference type="GO" id="GO:0022857">
    <property type="term" value="F:transmembrane transporter activity"/>
    <property type="evidence" value="ECO:0007669"/>
    <property type="project" value="TreeGrafter"/>
</dbReference>
<dbReference type="Pfam" id="PF02687">
    <property type="entry name" value="FtsX"/>
    <property type="match status" value="1"/>
</dbReference>
<evidence type="ECO:0000256" key="6">
    <source>
        <dbReference type="ARBA" id="ARBA00038076"/>
    </source>
</evidence>
<keyword evidence="2" id="KW-1003">Cell membrane</keyword>
<dbReference type="InterPro" id="IPR003838">
    <property type="entry name" value="ABC3_permease_C"/>
</dbReference>
<evidence type="ECO:0000313" key="9">
    <source>
        <dbReference type="EMBL" id="RJT87138.1"/>
    </source>
</evidence>
<comment type="similarity">
    <text evidence="6">Belongs to the ABC-4 integral membrane protein family.</text>
</comment>
<organism evidence="9 10">
    <name type="scientific">Cryobacterium melibiosiphilum</name>
    <dbReference type="NCBI Taxonomy" id="995039"/>
    <lineage>
        <taxon>Bacteria</taxon>
        <taxon>Bacillati</taxon>
        <taxon>Actinomycetota</taxon>
        <taxon>Actinomycetes</taxon>
        <taxon>Micrococcales</taxon>
        <taxon>Microbacteriaceae</taxon>
        <taxon>Cryobacterium</taxon>
    </lineage>
</organism>
<evidence type="ECO:0000256" key="2">
    <source>
        <dbReference type="ARBA" id="ARBA00022475"/>
    </source>
</evidence>
<proteinExistence type="inferred from homology"/>
<dbReference type="InterPro" id="IPR050250">
    <property type="entry name" value="Macrolide_Exporter_MacB"/>
</dbReference>
<evidence type="ECO:0000256" key="5">
    <source>
        <dbReference type="ARBA" id="ARBA00023136"/>
    </source>
</evidence>
<dbReference type="PANTHER" id="PTHR30572">
    <property type="entry name" value="MEMBRANE COMPONENT OF TRANSPORTER-RELATED"/>
    <property type="match status" value="1"/>
</dbReference>
<feature type="transmembrane region" description="Helical" evidence="7">
    <location>
        <begin position="287"/>
        <end position="313"/>
    </location>
</feature>
<protein>
    <submittedName>
        <fullName evidence="9">ABC transporter permease</fullName>
    </submittedName>
</protein>
<keyword evidence="5 7" id="KW-0472">Membrane</keyword>
<feature type="transmembrane region" description="Helical" evidence="7">
    <location>
        <begin position="334"/>
        <end position="364"/>
    </location>
</feature>
<comment type="subcellular location">
    <subcellularLocation>
        <location evidence="1">Cell membrane</location>
        <topology evidence="1">Multi-pass membrane protein</topology>
    </subcellularLocation>
</comment>
<dbReference type="Proteomes" id="UP000272015">
    <property type="component" value="Unassembled WGS sequence"/>
</dbReference>
<dbReference type="OrthoDB" id="5089158at2"/>
<evidence type="ECO:0000259" key="8">
    <source>
        <dbReference type="Pfam" id="PF02687"/>
    </source>
</evidence>
<keyword evidence="10" id="KW-1185">Reference proteome</keyword>